<dbReference type="Gene3D" id="3.40.50.150">
    <property type="entry name" value="Vaccinia Virus protein VP39"/>
    <property type="match status" value="1"/>
</dbReference>
<reference evidence="2 3" key="1">
    <citation type="submission" date="2020-12" db="EMBL/GenBank/DDBJ databases">
        <title>Revised draft genomes of Rhodomicrobium vannielii ATCC 17100 and Rhodomicrobium udaipurense JA643.</title>
        <authorList>
            <person name="Conners E.M."/>
            <person name="Davenport E.J."/>
            <person name="Bose A."/>
        </authorList>
    </citation>
    <scope>NUCLEOTIDE SEQUENCE [LARGE SCALE GENOMIC DNA]</scope>
    <source>
        <strain evidence="2 3">JA643</strain>
    </source>
</reference>
<evidence type="ECO:0000256" key="1">
    <source>
        <dbReference type="SAM" id="MobiDB-lite"/>
    </source>
</evidence>
<dbReference type="InterPro" id="IPR029063">
    <property type="entry name" value="SAM-dependent_MTases_sf"/>
</dbReference>
<dbReference type="Pfam" id="PF05711">
    <property type="entry name" value="TylF"/>
    <property type="match status" value="1"/>
</dbReference>
<name>A0A8I1GAT5_9HYPH</name>
<keyword evidence="2" id="KW-0808">Transferase</keyword>
<accession>A0A8I1GAT5</accession>
<dbReference type="SUPFAM" id="SSF53335">
    <property type="entry name" value="S-adenosyl-L-methionine-dependent methyltransferases"/>
    <property type="match status" value="1"/>
</dbReference>
<dbReference type="PANTHER" id="PTHR40036">
    <property type="entry name" value="MACROCIN O-METHYLTRANSFERASE"/>
    <property type="match status" value="1"/>
</dbReference>
<proteinExistence type="predicted"/>
<sequence length="273" mass="30123">MGQANIKENPLEDVEYGDDKATSTESELRALYIDLLQKTLTNEIYGDLPMDPWSGGKYDATKRALGRDWPSQAMTMIGAKRMANLRQLTESVINQGVPGDFIETGVWRGGACVFVRGILKAYGVTDRRVWVADSFEGLPPPDPNCPQDAGDKHHTWEPLAISQEQVRDNFSKLGLLDDQVKFLKGWFKDTLPGAPIERLAILRLDGDMYGSTMDALLPLYAKVSRGGFIIVDDFGAVQGCRQAIADFRAANNITSPIIDIDGVGVFWQVRAQG</sequence>
<evidence type="ECO:0000313" key="3">
    <source>
        <dbReference type="Proteomes" id="UP000623250"/>
    </source>
</evidence>
<feature type="region of interest" description="Disordered" evidence="1">
    <location>
        <begin position="1"/>
        <end position="20"/>
    </location>
</feature>
<keyword evidence="3" id="KW-1185">Reference proteome</keyword>
<gene>
    <name evidence="2" type="ORF">JDN41_01825</name>
</gene>
<keyword evidence="2" id="KW-0489">Methyltransferase</keyword>
<dbReference type="GO" id="GO:0032259">
    <property type="term" value="P:methylation"/>
    <property type="evidence" value="ECO:0007669"/>
    <property type="project" value="UniProtKB-KW"/>
</dbReference>
<protein>
    <submittedName>
        <fullName evidence="2">TylF/MycF family methyltransferase</fullName>
    </submittedName>
</protein>
<dbReference type="GO" id="GO:0008168">
    <property type="term" value="F:methyltransferase activity"/>
    <property type="evidence" value="ECO:0007669"/>
    <property type="project" value="UniProtKB-KW"/>
</dbReference>
<organism evidence="2 3">
    <name type="scientific">Rhodomicrobium udaipurense</name>
    <dbReference type="NCBI Taxonomy" id="1202716"/>
    <lineage>
        <taxon>Bacteria</taxon>
        <taxon>Pseudomonadati</taxon>
        <taxon>Pseudomonadota</taxon>
        <taxon>Alphaproteobacteria</taxon>
        <taxon>Hyphomicrobiales</taxon>
        <taxon>Hyphomicrobiaceae</taxon>
        <taxon>Rhodomicrobium</taxon>
    </lineage>
</organism>
<dbReference type="EMBL" id="JAEMUK010000004">
    <property type="protein sequence ID" value="MBJ7542295.1"/>
    <property type="molecule type" value="Genomic_DNA"/>
</dbReference>
<dbReference type="AlphaFoldDB" id="A0A8I1GAT5"/>
<comment type="caution">
    <text evidence="2">The sequence shown here is derived from an EMBL/GenBank/DDBJ whole genome shotgun (WGS) entry which is preliminary data.</text>
</comment>
<dbReference type="RefSeq" id="WP_037236124.1">
    <property type="nucleotide sequence ID" value="NZ_JAEMUK010000004.1"/>
</dbReference>
<dbReference type="InterPro" id="IPR008884">
    <property type="entry name" value="TylF_MeTrfase"/>
</dbReference>
<dbReference type="PANTHER" id="PTHR40036:SF1">
    <property type="entry name" value="MACROCIN O-METHYLTRANSFERASE"/>
    <property type="match status" value="1"/>
</dbReference>
<dbReference type="Proteomes" id="UP000623250">
    <property type="component" value="Unassembled WGS sequence"/>
</dbReference>
<evidence type="ECO:0000313" key="2">
    <source>
        <dbReference type="EMBL" id="MBJ7542295.1"/>
    </source>
</evidence>